<evidence type="ECO:0000313" key="1">
    <source>
        <dbReference type="EMBL" id="CRF32805.1"/>
    </source>
</evidence>
<name>A0A0G4K5X3_9SPIR</name>
<proteinExistence type="predicted"/>
<dbReference type="AlphaFoldDB" id="A0A0G4K5X3"/>
<gene>
    <name evidence="1" type="ORF">BRSU_1035</name>
</gene>
<evidence type="ECO:0000313" key="2">
    <source>
        <dbReference type="Proteomes" id="UP000043763"/>
    </source>
</evidence>
<dbReference type="OrthoDB" id="306485at2"/>
<dbReference type="Proteomes" id="UP000043763">
    <property type="component" value="Unassembled WGS sequence"/>
</dbReference>
<dbReference type="EMBL" id="CVLB01000001">
    <property type="protein sequence ID" value="CRF32805.1"/>
    <property type="molecule type" value="Genomic_DNA"/>
</dbReference>
<sequence>MKKVIFLVMLIFTISTTSLFSQNIGEPTGNAFLDYMHGRSLFGINFGPTLYAGLFDIGIGILEPTFQEAINNMTQGQANNYINTKLKHYAFGLGFSYDFAPLDFITVGLDIGFAVGEIKMDKYNVAFSTVPWSLNVKFFFWRNAPFGFFLSPRFGGTALSISGSALEAGGLSDIYSHGGFYLSLELGWRIQLFPKTGANWPVQVGIDISLFDIGYYVAPWTSPLFAVSHLNSFKQYEPFANIRALLLPRIGITLRF</sequence>
<protein>
    <recommendedName>
        <fullName evidence="3">Outer membrane protein beta-barrel domain-containing protein</fullName>
    </recommendedName>
</protein>
<evidence type="ECO:0008006" key="3">
    <source>
        <dbReference type="Google" id="ProtNLM"/>
    </source>
</evidence>
<keyword evidence="2" id="KW-1185">Reference proteome</keyword>
<dbReference type="RefSeq" id="WP_048594206.1">
    <property type="nucleotide sequence ID" value="NZ_CVLB01000001.1"/>
</dbReference>
<accession>A0A0G4K5X3</accession>
<organism evidence="1 2">
    <name type="scientific">Brachyspira suanatina</name>
    <dbReference type="NCBI Taxonomy" id="381802"/>
    <lineage>
        <taxon>Bacteria</taxon>
        <taxon>Pseudomonadati</taxon>
        <taxon>Spirochaetota</taxon>
        <taxon>Spirochaetia</taxon>
        <taxon>Brachyspirales</taxon>
        <taxon>Brachyspiraceae</taxon>
        <taxon>Brachyspira</taxon>
    </lineage>
</organism>
<reference evidence="2" key="1">
    <citation type="submission" date="2015-04" db="EMBL/GenBank/DDBJ databases">
        <authorList>
            <person name="Mushtaq Mamoona"/>
        </authorList>
    </citation>
    <scope>NUCLEOTIDE SEQUENCE [LARGE SCALE GENOMIC DNA]</scope>
    <source>
        <strain evidence="2">AN4859/03</strain>
    </source>
</reference>